<accession>A0A2Z5R234</accession>
<reference evidence="1 2" key="1">
    <citation type="submission" date="2016-10" db="EMBL/GenBank/DDBJ databases">
        <title>Genome sequence of Rothia aeria strain JCM11412.</title>
        <authorList>
            <person name="Nambu T."/>
        </authorList>
    </citation>
    <scope>NUCLEOTIDE SEQUENCE [LARGE SCALE GENOMIC DNA]</scope>
    <source>
        <strain evidence="1 2">JCM 11412</strain>
    </source>
</reference>
<proteinExistence type="predicted"/>
<protein>
    <recommendedName>
        <fullName evidence="3">Methionine synthase</fullName>
    </recommendedName>
</protein>
<evidence type="ECO:0000313" key="1">
    <source>
        <dbReference type="EMBL" id="BAV88604.1"/>
    </source>
</evidence>
<organism evidence="1 2">
    <name type="scientific">Rothia aeria</name>
    <dbReference type="NCBI Taxonomy" id="172042"/>
    <lineage>
        <taxon>Bacteria</taxon>
        <taxon>Bacillati</taxon>
        <taxon>Actinomycetota</taxon>
        <taxon>Actinomycetes</taxon>
        <taxon>Micrococcales</taxon>
        <taxon>Micrococcaceae</taxon>
        <taxon>Rothia</taxon>
    </lineage>
</organism>
<sequence>MSTPGPTCRIPQRAEPPARLLLPGEYRAPEPTQENAWDVANSGQHTFVQASGLGPFPTADMVDALHRVRGELGDPHLPFLPELPHRGWRATTLARTIATFDGLHAEGASYGWRLTHTGTASRESALAYATYESDINALADVVGQENSRGGRSNGNASGGEPIFKIQLTGVYTLAASIYLPSGERAISDPGATRDIHESLFAGLRDRLETLRQALDTPDGRIAVQLNEPDLHRIIAGSIPTVSGFRRIRSIPAPTVMEGLRACAEAITDCGASPVLNLLGNTLNGSHIPAATGQKGLNLLELAQTIGGEDTPAALMIDPDAVSDTTILVPPLSDPRRFEIVAALIDAGARVWLPAIGDTPVPHQVRAFWRVWGELGLGGSQLAHVVLTERAETAGNLSRDVAEATAAMARTAEAAQALAELSG</sequence>
<gene>
    <name evidence="1" type="ORF">RA11412_2305</name>
</gene>
<dbReference type="AlphaFoldDB" id="A0A2Z5R234"/>
<dbReference type="EMBL" id="AP017895">
    <property type="protein sequence ID" value="BAV88604.1"/>
    <property type="molecule type" value="Genomic_DNA"/>
</dbReference>
<keyword evidence="2" id="KW-1185">Reference proteome</keyword>
<evidence type="ECO:0000313" key="2">
    <source>
        <dbReference type="Proteomes" id="UP000250241"/>
    </source>
</evidence>
<name>A0A2Z5R234_9MICC</name>
<dbReference type="GeneID" id="93862647"/>
<dbReference type="RefSeq" id="WP_236588863.1">
    <property type="nucleotide sequence ID" value="NZ_CBDEQU010000059.1"/>
</dbReference>
<dbReference type="Proteomes" id="UP000250241">
    <property type="component" value="Chromosome"/>
</dbReference>
<evidence type="ECO:0008006" key="3">
    <source>
        <dbReference type="Google" id="ProtNLM"/>
    </source>
</evidence>
<dbReference type="KEGG" id="raj:RA11412_2305"/>